<sequence length="216" mass="23330">MAKGRKQGSDPHDRLLLGNFGYGQGYTAGSDLPDLREEDVWSAIAVDGACGDGDGDGGAAEVPYGWRRRGRDHDENGGRWLGGKEDRPVGGLSLAFEDAAGGSSTRVVHQYRNVDSSATSKGGRCHHHHAPSSAPVSVPNWPRILRVDSSESIRSYDGCDADDGEWVPPHEYLAREYAKSGQSVANSVFEGVGRTLKGRDMRRVRDAVWSQTGFFG</sequence>
<dbReference type="PANTHER" id="PTHR33083:SF93">
    <property type="entry name" value="OS07G0516300 PROTEIN"/>
    <property type="match status" value="1"/>
</dbReference>
<dbReference type="InterPro" id="IPR007608">
    <property type="entry name" value="Senescence_reg_S40"/>
</dbReference>
<evidence type="ECO:0000256" key="2">
    <source>
        <dbReference type="SAM" id="MobiDB-lite"/>
    </source>
</evidence>
<dbReference type="GO" id="GO:0010150">
    <property type="term" value="P:leaf senescence"/>
    <property type="evidence" value="ECO:0007669"/>
    <property type="project" value="UniProtKB-ARBA"/>
</dbReference>
<name>A0A843VWP8_COLES</name>
<comment type="caution">
    <text evidence="3">The sequence shown here is derived from an EMBL/GenBank/DDBJ whole genome shotgun (WGS) entry which is preliminary data.</text>
</comment>
<accession>A0A843VWP8</accession>
<evidence type="ECO:0000313" key="3">
    <source>
        <dbReference type="EMBL" id="MQL99486.1"/>
    </source>
</evidence>
<feature type="region of interest" description="Disordered" evidence="2">
    <location>
        <begin position="116"/>
        <end position="137"/>
    </location>
</feature>
<gene>
    <name evidence="3" type="ORF">Taro_032211</name>
</gene>
<keyword evidence="4" id="KW-1185">Reference proteome</keyword>
<dbReference type="AlphaFoldDB" id="A0A843VWP8"/>
<dbReference type="Proteomes" id="UP000652761">
    <property type="component" value="Unassembled WGS sequence"/>
</dbReference>
<evidence type="ECO:0008006" key="5">
    <source>
        <dbReference type="Google" id="ProtNLM"/>
    </source>
</evidence>
<comment type="similarity">
    <text evidence="1">Belongs to the senescence regulator S40 family.</text>
</comment>
<reference evidence="3" key="1">
    <citation type="submission" date="2017-07" db="EMBL/GenBank/DDBJ databases">
        <title>Taro Niue Genome Assembly and Annotation.</title>
        <authorList>
            <person name="Atibalentja N."/>
            <person name="Keating K."/>
            <person name="Fields C.J."/>
        </authorList>
    </citation>
    <scope>NUCLEOTIDE SEQUENCE</scope>
    <source>
        <strain evidence="3">Niue_2</strain>
        <tissue evidence="3">Leaf</tissue>
    </source>
</reference>
<protein>
    <recommendedName>
        <fullName evidence="5">Senescence regulator</fullName>
    </recommendedName>
</protein>
<dbReference type="OrthoDB" id="1917735at2759"/>
<dbReference type="EMBL" id="NMUH01002357">
    <property type="protein sequence ID" value="MQL99486.1"/>
    <property type="molecule type" value="Genomic_DNA"/>
</dbReference>
<organism evidence="3 4">
    <name type="scientific">Colocasia esculenta</name>
    <name type="common">Wild taro</name>
    <name type="synonym">Arum esculentum</name>
    <dbReference type="NCBI Taxonomy" id="4460"/>
    <lineage>
        <taxon>Eukaryota</taxon>
        <taxon>Viridiplantae</taxon>
        <taxon>Streptophyta</taxon>
        <taxon>Embryophyta</taxon>
        <taxon>Tracheophyta</taxon>
        <taxon>Spermatophyta</taxon>
        <taxon>Magnoliopsida</taxon>
        <taxon>Liliopsida</taxon>
        <taxon>Araceae</taxon>
        <taxon>Aroideae</taxon>
        <taxon>Colocasieae</taxon>
        <taxon>Colocasia</taxon>
    </lineage>
</organism>
<dbReference type="PANTHER" id="PTHR33083">
    <property type="entry name" value="EXPRESSED PROTEIN"/>
    <property type="match status" value="1"/>
</dbReference>
<evidence type="ECO:0000256" key="1">
    <source>
        <dbReference type="ARBA" id="ARBA00034773"/>
    </source>
</evidence>
<dbReference type="Pfam" id="PF04520">
    <property type="entry name" value="Senescence_reg"/>
    <property type="match status" value="1"/>
</dbReference>
<proteinExistence type="inferred from homology"/>
<evidence type="ECO:0000313" key="4">
    <source>
        <dbReference type="Proteomes" id="UP000652761"/>
    </source>
</evidence>